<gene>
    <name evidence="3" type="ORF">NYP16_02265</name>
</gene>
<dbReference type="InterPro" id="IPR007684">
    <property type="entry name" value="Znf_Ogr/Delta"/>
</dbReference>
<evidence type="ECO:0000259" key="2">
    <source>
        <dbReference type="Pfam" id="PF04606"/>
    </source>
</evidence>
<dbReference type="Proteomes" id="UP001141619">
    <property type="component" value="Unassembled WGS sequence"/>
</dbReference>
<name>A0A9X3Z673_9PROT</name>
<dbReference type="AlphaFoldDB" id="A0A9X3Z673"/>
<reference evidence="3" key="1">
    <citation type="submission" date="2022-08" db="EMBL/GenBank/DDBJ databases">
        <authorList>
            <person name="Vandamme P."/>
            <person name="Hettiarachchi A."/>
            <person name="Peeters C."/>
            <person name="Cnockaert M."/>
            <person name="Carlier A."/>
        </authorList>
    </citation>
    <scope>NUCLEOTIDE SEQUENCE</scope>
    <source>
        <strain evidence="3">LMG 31809</strain>
    </source>
</reference>
<dbReference type="Pfam" id="PF04606">
    <property type="entry name" value="Ogr_Delta"/>
    <property type="match status" value="1"/>
</dbReference>
<feature type="region of interest" description="Disordered" evidence="1">
    <location>
        <begin position="76"/>
        <end position="106"/>
    </location>
</feature>
<accession>A0A9X3Z673</accession>
<evidence type="ECO:0000313" key="3">
    <source>
        <dbReference type="EMBL" id="MDA5192782.1"/>
    </source>
</evidence>
<reference evidence="3" key="2">
    <citation type="journal article" date="2023" name="Syst. Appl. Microbiol.">
        <title>Govania unica gen. nov., sp. nov., a rare biosphere bacterium that represents a novel family in the class Alphaproteobacteria.</title>
        <authorList>
            <person name="Vandamme P."/>
            <person name="Peeters C."/>
            <person name="Hettiarachchi A."/>
            <person name="Cnockaert M."/>
            <person name="Carlier A."/>
        </authorList>
    </citation>
    <scope>NUCLEOTIDE SEQUENCE</scope>
    <source>
        <strain evidence="3">LMG 31809</strain>
    </source>
</reference>
<dbReference type="EMBL" id="JANWOI010000001">
    <property type="protein sequence ID" value="MDA5192782.1"/>
    <property type="molecule type" value="Genomic_DNA"/>
</dbReference>
<sequence>MKTKEAPRLPYISCPHCGTKAFARSAGKTTEVYREVYYHCRQLLACGHVFVVAMQVLRTVRVSACPNPAVQLPITHYARPANDDPLPAANDDQPPPSPPVTARMTD</sequence>
<feature type="compositionally biased region" description="Low complexity" evidence="1">
    <location>
        <begin position="78"/>
        <end position="92"/>
    </location>
</feature>
<protein>
    <submittedName>
        <fullName evidence="3">Ogr/Delta-like zinc finger family protein</fullName>
    </submittedName>
</protein>
<comment type="caution">
    <text evidence="3">The sequence shown here is derived from an EMBL/GenBank/DDBJ whole genome shotgun (WGS) entry which is preliminary data.</text>
</comment>
<dbReference type="RefSeq" id="WP_274942484.1">
    <property type="nucleotide sequence ID" value="NZ_JANWOI010000001.1"/>
</dbReference>
<evidence type="ECO:0000256" key="1">
    <source>
        <dbReference type="SAM" id="MobiDB-lite"/>
    </source>
</evidence>
<feature type="domain" description="Zinc finger Ogr/Delta-type" evidence="2">
    <location>
        <begin position="14"/>
        <end position="60"/>
    </location>
</feature>
<proteinExistence type="predicted"/>
<keyword evidence="4" id="KW-1185">Reference proteome</keyword>
<organism evidence="3 4">
    <name type="scientific">Govanella unica</name>
    <dbReference type="NCBI Taxonomy" id="2975056"/>
    <lineage>
        <taxon>Bacteria</taxon>
        <taxon>Pseudomonadati</taxon>
        <taxon>Pseudomonadota</taxon>
        <taxon>Alphaproteobacteria</taxon>
        <taxon>Emcibacterales</taxon>
        <taxon>Govanellaceae</taxon>
        <taxon>Govanella</taxon>
    </lineage>
</organism>
<evidence type="ECO:0000313" key="4">
    <source>
        <dbReference type="Proteomes" id="UP001141619"/>
    </source>
</evidence>